<gene>
    <name evidence="6" type="ORF">TVAG_008090</name>
</gene>
<dbReference type="RefSeq" id="XP_001315024.1">
    <property type="nucleotide sequence ID" value="XM_001314989.1"/>
</dbReference>
<evidence type="ECO:0000256" key="3">
    <source>
        <dbReference type="ARBA" id="ARBA00022448"/>
    </source>
</evidence>
<dbReference type="KEGG" id="tva:4760641"/>
<evidence type="ECO:0000313" key="6">
    <source>
        <dbReference type="EMBL" id="EAY02801.1"/>
    </source>
</evidence>
<dbReference type="VEuPathDB" id="TrichDB:TVAG_008090"/>
<evidence type="ECO:0000256" key="5">
    <source>
        <dbReference type="ARBA" id="ARBA00022927"/>
    </source>
</evidence>
<evidence type="ECO:0000256" key="2">
    <source>
        <dbReference type="ARBA" id="ARBA00010704"/>
    </source>
</evidence>
<sequence>MEHEIPKFFPLDKDLETLRFYDRKTLTPSDTEPLSLINSRVEAFASNPNQILKKTLKEAEAKEPIDKKWQKFISISRDAYKTHATDFHISDFTVNFSDRINDRLSEFDFISDDSFALQYILTNEDKLKNQIKSYLRKIEWNSKNNEYQEMFDNTVECCMLLNNFESPNFYPCQFITVVDVVEKFSEYVSSMFAILPSDPLNFEESPVVTREFTAIEWTMKISKIEYLLPKLMIEIAFLSSIHNNPYKSLSDQIMVISHAISGLGVSIATIFVIAYLVHKVFTINPKNDINFMQPLLEMYALNMRYMNNGGFRRCFRPQLKFTFEMFMKTQEPSLIFFLQTLISFADAEIVIKAIDGFYSQGKPSAFILKSFLKSIPSRFIAVTYPVILKMIYDCDNTIPKPILMHELCIIISECDIVSDVVKTTNDIFIRMREYNVSDFIYVAGPLTKYVCRFLPARKVDLFLDHVLDVVSTNFDVQKKEFGNHLSSEDMKNLASCLKHAVKYTKDFGSVLETTHSVSDLMDYLDGRNLENVALFILDDIQRKPFKMSDPFTVRILLEQSVIAFHSLSVLSADDVVEKVISKIEWFLYRVDFDKNVEAHLNFLLAARESFQTNSRLMSCLARIALRDCTIAVNMNIQHLQIALFSLYAYTLCTIPSIDPPIERCALFLLGANISLITKTLTFAETFFKYFIQMATDLPPTPELYTLLKNSLSFILIQPASQEGDCLEVFRTLIKVCVRKKWAEEQRISFALDSIILGAHMQRTNYVLGVESLDSNDVLYRGDAEFKEKVQRVINQMVERTNQAITLSIGKRAGYSLSPTLAVLCLNAMCALCDNYEYDESLKNEFRFLMSTMPRYEIGQTPLSEVTSTRNMVASHMRKVYADNKDALALMNDLML</sequence>
<dbReference type="SMR" id="A2EX24"/>
<reference evidence="6" key="1">
    <citation type="submission" date="2006-10" db="EMBL/GenBank/DDBJ databases">
        <authorList>
            <person name="Amadeo P."/>
            <person name="Zhao Q."/>
            <person name="Wortman J."/>
            <person name="Fraser-Liggett C."/>
            <person name="Carlton J."/>
        </authorList>
    </citation>
    <scope>NUCLEOTIDE SEQUENCE</scope>
    <source>
        <strain evidence="6">G3</strain>
    </source>
</reference>
<organism evidence="6 7">
    <name type="scientific">Trichomonas vaginalis (strain ATCC PRA-98 / G3)</name>
    <dbReference type="NCBI Taxonomy" id="412133"/>
    <lineage>
        <taxon>Eukaryota</taxon>
        <taxon>Metamonada</taxon>
        <taxon>Parabasalia</taxon>
        <taxon>Trichomonadida</taxon>
        <taxon>Trichomonadidae</taxon>
        <taxon>Trichomonas</taxon>
    </lineage>
</organism>
<evidence type="ECO:0000256" key="4">
    <source>
        <dbReference type="ARBA" id="ARBA00022753"/>
    </source>
</evidence>
<dbReference type="Proteomes" id="UP000001542">
    <property type="component" value="Unassembled WGS sequence"/>
</dbReference>
<dbReference type="GO" id="GO:0005768">
    <property type="term" value="C:endosome"/>
    <property type="evidence" value="ECO:0000318"/>
    <property type="project" value="GO_Central"/>
</dbReference>
<name>A2EX24_TRIV3</name>
<evidence type="ECO:0000313" key="7">
    <source>
        <dbReference type="Proteomes" id="UP000001542"/>
    </source>
</evidence>
<dbReference type="AlphaFoldDB" id="A2EX24"/>
<protein>
    <submittedName>
        <fullName evidence="6">Uncharacterized protein</fullName>
    </submittedName>
</protein>
<dbReference type="eggNOG" id="KOG3682">
    <property type="taxonomic scope" value="Eukaryota"/>
</dbReference>
<dbReference type="GO" id="GO:0032456">
    <property type="term" value="P:endocytic recycling"/>
    <property type="evidence" value="ECO:0000318"/>
    <property type="project" value="GO_Central"/>
</dbReference>
<accession>A2EX24</accession>
<dbReference type="GO" id="GO:0015031">
    <property type="term" value="P:protein transport"/>
    <property type="evidence" value="ECO:0007669"/>
    <property type="project" value="UniProtKB-KW"/>
</dbReference>
<reference evidence="6" key="2">
    <citation type="journal article" date="2007" name="Science">
        <title>Draft genome sequence of the sexually transmitted pathogen Trichomonas vaginalis.</title>
        <authorList>
            <person name="Carlton J.M."/>
            <person name="Hirt R.P."/>
            <person name="Silva J.C."/>
            <person name="Delcher A.L."/>
            <person name="Schatz M."/>
            <person name="Zhao Q."/>
            <person name="Wortman J.R."/>
            <person name="Bidwell S.L."/>
            <person name="Alsmark U.C.M."/>
            <person name="Besteiro S."/>
            <person name="Sicheritz-Ponten T."/>
            <person name="Noel C.J."/>
            <person name="Dacks J.B."/>
            <person name="Foster P.G."/>
            <person name="Simillion C."/>
            <person name="Van de Peer Y."/>
            <person name="Miranda-Saavedra D."/>
            <person name="Barton G.J."/>
            <person name="Westrop G.D."/>
            <person name="Mueller S."/>
            <person name="Dessi D."/>
            <person name="Fiori P.L."/>
            <person name="Ren Q."/>
            <person name="Paulsen I."/>
            <person name="Zhang H."/>
            <person name="Bastida-Corcuera F.D."/>
            <person name="Simoes-Barbosa A."/>
            <person name="Brown M.T."/>
            <person name="Hayes R.D."/>
            <person name="Mukherjee M."/>
            <person name="Okumura C.Y."/>
            <person name="Schneider R."/>
            <person name="Smith A.J."/>
            <person name="Vanacova S."/>
            <person name="Villalvazo M."/>
            <person name="Haas B.J."/>
            <person name="Pertea M."/>
            <person name="Feldblyum T.V."/>
            <person name="Utterback T.R."/>
            <person name="Shu C.L."/>
            <person name="Osoegawa K."/>
            <person name="de Jong P.J."/>
            <person name="Hrdy I."/>
            <person name="Horvathova L."/>
            <person name="Zubacova Z."/>
            <person name="Dolezal P."/>
            <person name="Malik S.B."/>
            <person name="Logsdon J.M. Jr."/>
            <person name="Henze K."/>
            <person name="Gupta A."/>
            <person name="Wang C.C."/>
            <person name="Dunne R.L."/>
            <person name="Upcroft J.A."/>
            <person name="Upcroft P."/>
            <person name="White O."/>
            <person name="Salzberg S.L."/>
            <person name="Tang P."/>
            <person name="Chiu C.-H."/>
            <person name="Lee Y.-S."/>
            <person name="Embley T.M."/>
            <person name="Coombs G.H."/>
            <person name="Mottram J.C."/>
            <person name="Tachezy J."/>
            <person name="Fraser-Liggett C.M."/>
            <person name="Johnson P.J."/>
        </authorList>
    </citation>
    <scope>NUCLEOTIDE SEQUENCE [LARGE SCALE GENOMIC DNA]</scope>
    <source>
        <strain evidence="6">G3</strain>
    </source>
</reference>
<dbReference type="PANTHER" id="PTHR13673:SF0">
    <property type="entry name" value="VPS35 ENDOSOMAL PROTEIN-SORTING FACTOR-LIKE"/>
    <property type="match status" value="1"/>
</dbReference>
<keyword evidence="4" id="KW-0967">Endosome</keyword>
<comment type="subcellular location">
    <subcellularLocation>
        <location evidence="1">Endosome</location>
    </subcellularLocation>
</comment>
<keyword evidence="5" id="KW-0653">Protein transport</keyword>
<dbReference type="OrthoDB" id="1734063at2759"/>
<dbReference type="VEuPathDB" id="TrichDB:TVAGG3_0442530"/>
<comment type="similarity">
    <text evidence="2">Belongs to the VPS35L family.</text>
</comment>
<keyword evidence="7" id="KW-1185">Reference proteome</keyword>
<dbReference type="EMBL" id="DS113524">
    <property type="protein sequence ID" value="EAY02801.1"/>
    <property type="molecule type" value="Genomic_DNA"/>
</dbReference>
<dbReference type="InterPro" id="IPR029705">
    <property type="entry name" value="VPS35L"/>
</dbReference>
<dbReference type="PANTHER" id="PTHR13673">
    <property type="entry name" value="ESOPHAGEAL CANCER ASSOCIATED PROTEIN"/>
    <property type="match status" value="1"/>
</dbReference>
<dbReference type="InParanoid" id="A2EX24"/>
<keyword evidence="3" id="KW-0813">Transport</keyword>
<proteinExistence type="inferred from homology"/>
<dbReference type="STRING" id="5722.A2EX24"/>
<evidence type="ECO:0000256" key="1">
    <source>
        <dbReference type="ARBA" id="ARBA00004177"/>
    </source>
</evidence>